<feature type="compositionally biased region" description="Polar residues" evidence="1">
    <location>
        <begin position="82"/>
        <end position="91"/>
    </location>
</feature>
<feature type="region of interest" description="Disordered" evidence="1">
    <location>
        <begin position="81"/>
        <end position="144"/>
    </location>
</feature>
<evidence type="ECO:0000313" key="3">
    <source>
        <dbReference type="EMBL" id="OAE29761.1"/>
    </source>
</evidence>
<evidence type="ECO:0000256" key="1">
    <source>
        <dbReference type="SAM" id="MobiDB-lite"/>
    </source>
</evidence>
<dbReference type="PANTHER" id="PTHR33223">
    <property type="entry name" value="CCHC-TYPE DOMAIN-CONTAINING PROTEIN"/>
    <property type="match status" value="1"/>
</dbReference>
<dbReference type="EMBL" id="LVLJ01001429">
    <property type="protein sequence ID" value="OAE29761.1"/>
    <property type="molecule type" value="Genomic_DNA"/>
</dbReference>
<dbReference type="PANTHER" id="PTHR33223:SF6">
    <property type="entry name" value="CCHC-TYPE DOMAIN-CONTAINING PROTEIN"/>
    <property type="match status" value="1"/>
</dbReference>
<dbReference type="AlphaFoldDB" id="A0A176WAW8"/>
<dbReference type="InterPro" id="IPR005162">
    <property type="entry name" value="Retrotrans_gag_dom"/>
</dbReference>
<feature type="compositionally biased region" description="Low complexity" evidence="1">
    <location>
        <begin position="301"/>
        <end position="311"/>
    </location>
</feature>
<name>A0A176WAW8_MARPO</name>
<sequence>MLELNFVKEFRRCVELKETCGGLCISNENAQKVTVDLLGRLEKFKEAYEIPGSSKVFHTVLDLPTYTKERVQTVVQDFKGQFANTPSSPIRPTTLFRDPNPVRSSRSSSGGGGGRSPSPPGSPREGPPFPPNPPRGGGGGDRMRIFPSLLRKKARSWYNHETMVPTGIDTWAKLREKFLKSFRELEYNIRVLTKLQNLQRERKENLRDYTKRFQDLLDRIPKTGDGMPYSTQQAIDWYVTGLPREMETYCRRCCRCDTIDDVIVSAKAYETSTLNRRRKDRSREEQKSKGSRRKRRAATPSSSESSSSSKSSESEDEKARKKANKEKNRRMVMPKKVSTSIISKVYALAKNFADLKVYVVGNRDKWKSPTGLRSNRSVAGWATQTLSADPINQLILWSGCQRWKRAGSSEAGWATQTLSADPINLLILWSGCRHGKRAGITWRPRKKQHT</sequence>
<feature type="compositionally biased region" description="Basic residues" evidence="1">
    <location>
        <begin position="320"/>
        <end position="332"/>
    </location>
</feature>
<dbReference type="Proteomes" id="UP000077202">
    <property type="component" value="Unassembled WGS sequence"/>
</dbReference>
<feature type="compositionally biased region" description="Low complexity" evidence="1">
    <location>
        <begin position="99"/>
        <end position="108"/>
    </location>
</feature>
<organism evidence="3 4">
    <name type="scientific">Marchantia polymorpha subsp. ruderalis</name>
    <dbReference type="NCBI Taxonomy" id="1480154"/>
    <lineage>
        <taxon>Eukaryota</taxon>
        <taxon>Viridiplantae</taxon>
        <taxon>Streptophyta</taxon>
        <taxon>Embryophyta</taxon>
        <taxon>Marchantiophyta</taxon>
        <taxon>Marchantiopsida</taxon>
        <taxon>Marchantiidae</taxon>
        <taxon>Marchantiales</taxon>
        <taxon>Marchantiaceae</taxon>
        <taxon>Marchantia</taxon>
    </lineage>
</organism>
<dbReference type="Pfam" id="PF03732">
    <property type="entry name" value="Retrotrans_gag"/>
    <property type="match status" value="1"/>
</dbReference>
<keyword evidence="4" id="KW-1185">Reference proteome</keyword>
<accession>A0A176WAW8</accession>
<gene>
    <name evidence="3" type="ORF">AXG93_810s1020</name>
</gene>
<reference evidence="3" key="1">
    <citation type="submission" date="2016-03" db="EMBL/GenBank/DDBJ databases">
        <title>Mechanisms controlling the formation of the plant cell surface in tip-growing cells are functionally conserved among land plants.</title>
        <authorList>
            <person name="Honkanen S."/>
            <person name="Jones V.A."/>
            <person name="Morieri G."/>
            <person name="Champion C."/>
            <person name="Hetherington A.J."/>
            <person name="Kelly S."/>
            <person name="Saint-Marcoux D."/>
            <person name="Proust H."/>
            <person name="Prescott H."/>
            <person name="Dolan L."/>
        </authorList>
    </citation>
    <scope>NUCLEOTIDE SEQUENCE [LARGE SCALE GENOMIC DNA]</scope>
    <source>
        <tissue evidence="3">Whole gametophyte</tissue>
    </source>
</reference>
<feature type="compositionally biased region" description="Pro residues" evidence="1">
    <location>
        <begin position="117"/>
        <end position="134"/>
    </location>
</feature>
<protein>
    <recommendedName>
        <fullName evidence="2">Retrotransposon gag domain-containing protein</fullName>
    </recommendedName>
</protein>
<evidence type="ECO:0000313" key="4">
    <source>
        <dbReference type="Proteomes" id="UP000077202"/>
    </source>
</evidence>
<comment type="caution">
    <text evidence="3">The sequence shown here is derived from an EMBL/GenBank/DDBJ whole genome shotgun (WGS) entry which is preliminary data.</text>
</comment>
<feature type="domain" description="Retrotransposon gag" evidence="2">
    <location>
        <begin position="144"/>
        <end position="242"/>
    </location>
</feature>
<evidence type="ECO:0000259" key="2">
    <source>
        <dbReference type="Pfam" id="PF03732"/>
    </source>
</evidence>
<feature type="region of interest" description="Disordered" evidence="1">
    <location>
        <begin position="273"/>
        <end position="332"/>
    </location>
</feature>
<proteinExistence type="predicted"/>